<evidence type="ECO:0000313" key="6">
    <source>
        <dbReference type="Proteomes" id="UP001054902"/>
    </source>
</evidence>
<name>A0AAD3H2E6_9STRA</name>
<dbReference type="Gene3D" id="1.25.10.10">
    <property type="entry name" value="Leucine-rich Repeat Variant"/>
    <property type="match status" value="1"/>
</dbReference>
<proteinExistence type="predicted"/>
<feature type="region of interest" description="Disordered" evidence="4">
    <location>
        <begin position="627"/>
        <end position="647"/>
    </location>
</feature>
<dbReference type="EMBL" id="BLLK01000023">
    <property type="protein sequence ID" value="GFH47806.1"/>
    <property type="molecule type" value="Genomic_DNA"/>
</dbReference>
<dbReference type="Proteomes" id="UP001054902">
    <property type="component" value="Unassembled WGS sequence"/>
</dbReference>
<dbReference type="PROSITE" id="PS50297">
    <property type="entry name" value="ANK_REP_REGION"/>
    <property type="match status" value="1"/>
</dbReference>
<organism evidence="5 6">
    <name type="scientific">Chaetoceros tenuissimus</name>
    <dbReference type="NCBI Taxonomy" id="426638"/>
    <lineage>
        <taxon>Eukaryota</taxon>
        <taxon>Sar</taxon>
        <taxon>Stramenopiles</taxon>
        <taxon>Ochrophyta</taxon>
        <taxon>Bacillariophyta</taxon>
        <taxon>Coscinodiscophyceae</taxon>
        <taxon>Chaetocerotophycidae</taxon>
        <taxon>Chaetocerotales</taxon>
        <taxon>Chaetocerotaceae</taxon>
        <taxon>Chaetoceros</taxon>
    </lineage>
</organism>
<dbReference type="InterPro" id="IPR002110">
    <property type="entry name" value="Ankyrin_rpt"/>
</dbReference>
<accession>A0AAD3H2E6</accession>
<dbReference type="InterPro" id="IPR052420">
    <property type="entry name" value="Espin/Espin-like"/>
</dbReference>
<keyword evidence="6" id="KW-1185">Reference proteome</keyword>
<comment type="caution">
    <text evidence="5">The sequence shown here is derived from an EMBL/GenBank/DDBJ whole genome shotgun (WGS) entry which is preliminary data.</text>
</comment>
<evidence type="ECO:0000256" key="1">
    <source>
        <dbReference type="ARBA" id="ARBA00022737"/>
    </source>
</evidence>
<feature type="region of interest" description="Disordered" evidence="4">
    <location>
        <begin position="749"/>
        <end position="777"/>
    </location>
</feature>
<reference evidence="5 6" key="1">
    <citation type="journal article" date="2021" name="Sci. Rep.">
        <title>The genome of the diatom Chaetoceros tenuissimus carries an ancient integrated fragment of an extant virus.</title>
        <authorList>
            <person name="Hongo Y."/>
            <person name="Kimura K."/>
            <person name="Takaki Y."/>
            <person name="Yoshida Y."/>
            <person name="Baba S."/>
            <person name="Kobayashi G."/>
            <person name="Nagasaki K."/>
            <person name="Hano T."/>
            <person name="Tomaru Y."/>
        </authorList>
    </citation>
    <scope>NUCLEOTIDE SEQUENCE [LARGE SCALE GENOMIC DNA]</scope>
    <source>
        <strain evidence="5 6">NIES-3715</strain>
    </source>
</reference>
<dbReference type="GO" id="GO:0051015">
    <property type="term" value="F:actin filament binding"/>
    <property type="evidence" value="ECO:0007669"/>
    <property type="project" value="TreeGrafter"/>
</dbReference>
<protein>
    <submittedName>
        <fullName evidence="5">Uncharacterized protein</fullName>
    </submittedName>
</protein>
<keyword evidence="1" id="KW-0677">Repeat</keyword>
<dbReference type="PROSITE" id="PS50088">
    <property type="entry name" value="ANK_REPEAT"/>
    <property type="match status" value="1"/>
</dbReference>
<dbReference type="Gene3D" id="1.25.40.20">
    <property type="entry name" value="Ankyrin repeat-containing domain"/>
    <property type="match status" value="1"/>
</dbReference>
<dbReference type="PANTHER" id="PTHR24153:SF8">
    <property type="entry name" value="FORKED, ISOFORM F"/>
    <property type="match status" value="1"/>
</dbReference>
<sequence>MGTQYSTIIESASKGGTEEHKNPTAADISLSSATSSIMGKQAPPLYEAALIGNWEGILARIKMHPEEILYEDKCRNMPLHLCCRRQPPTSVLKAILKASQELKVDLVHRTTVDGLTPLHFACYCGADAEIVRLLLGVHDTVTSAVASTSFNSSRELLAETSLQGSPVNSSPVRTYKMEMYLRNKSSHNLDRRGRTPLHCACAGFRTPLRPAVIHTLLKDDPVSATLREERGRTPFSLMYDDYAEDIQEVLCRTVDADTVRDMCWKEGGELVECWQILVLLLKAAYLGYVEDTLEDALMVEEVQVMMKLQAKGNKTSNFQEEKKKDLDRSFGSKSTMSGNMDSPSTAAGFDFTQSHFQLMHAAAASLYILPHGFFQFLLKVCGNDRVKEHDVDFHLPLHLATKALPPASISNQQVNPNRYSISTSFHGQSTLVYEEKLGVVLSYYPDKKKAQKNKQYTTTSFQPSEFTVTHQTPIISHLLDIYPEAASTPDDQGKYPILLAIESGKSYEFVIEPLLEAFPAIMGNTSSVGLSGFKSEEDGNAFSQDPGDFNSNTGMDVIQASLMHALTNPSVRVRNETCTTIGCFMKRIHKMTVKDGQNENRVNPKSYKVDEFVRGIIRTCVRYGSVSARHGQPNSPESSKNDLGNGEFTGLQSTMLQALSAAMTNISPNLVQVPDTPQLALDVASNMLKHEDLTVRESAALCIGASLELLGEEVLLNVITRTVLPQRRKSDVLSTSNHSIGSISSFHSLLSKDSGGNDSVRSISAREKERHEQKINSDNQKLVQVESSHIRHGRALACFRILTSGNGEFVTVNDGVFKEVTSLMQALMMDEESMVREAACLAMGAVLGQCCDTPVILKSVRQTILKCMRTSEDICVQIALARGLMVATRMKPHAFICMQGTPILEGALMLAVSSVSPTNVQKMYHGFLWLALGIGDKESAHYGLTEYMSSAEGENPKIMMSLVTKTLAKIESVHDILWSSSVLICGDEEKGNES</sequence>
<evidence type="ECO:0000256" key="3">
    <source>
        <dbReference type="PROSITE-ProRule" id="PRU00023"/>
    </source>
</evidence>
<dbReference type="Pfam" id="PF00023">
    <property type="entry name" value="Ank"/>
    <property type="match status" value="1"/>
</dbReference>
<feature type="compositionally biased region" description="Basic and acidic residues" evidence="4">
    <location>
        <begin position="764"/>
        <end position="775"/>
    </location>
</feature>
<feature type="region of interest" description="Disordered" evidence="4">
    <location>
        <begin position="316"/>
        <end position="341"/>
    </location>
</feature>
<dbReference type="AlphaFoldDB" id="A0AAD3H2E6"/>
<dbReference type="SUPFAM" id="SSF48403">
    <property type="entry name" value="Ankyrin repeat"/>
    <property type="match status" value="1"/>
</dbReference>
<feature type="compositionally biased region" description="Basic and acidic residues" evidence="4">
    <location>
        <begin position="319"/>
        <end position="330"/>
    </location>
</feature>
<evidence type="ECO:0000256" key="4">
    <source>
        <dbReference type="SAM" id="MobiDB-lite"/>
    </source>
</evidence>
<dbReference type="InterPro" id="IPR016024">
    <property type="entry name" value="ARM-type_fold"/>
</dbReference>
<feature type="compositionally biased region" description="Polar residues" evidence="4">
    <location>
        <begin position="632"/>
        <end position="642"/>
    </location>
</feature>
<dbReference type="InterPro" id="IPR036770">
    <property type="entry name" value="Ankyrin_rpt-contain_sf"/>
</dbReference>
<dbReference type="InterPro" id="IPR011989">
    <property type="entry name" value="ARM-like"/>
</dbReference>
<keyword evidence="2 3" id="KW-0040">ANK repeat</keyword>
<dbReference type="GO" id="GO:0005737">
    <property type="term" value="C:cytoplasm"/>
    <property type="evidence" value="ECO:0007669"/>
    <property type="project" value="TreeGrafter"/>
</dbReference>
<evidence type="ECO:0000256" key="2">
    <source>
        <dbReference type="ARBA" id="ARBA00023043"/>
    </source>
</evidence>
<dbReference type="GO" id="GO:0051017">
    <property type="term" value="P:actin filament bundle assembly"/>
    <property type="evidence" value="ECO:0007669"/>
    <property type="project" value="TreeGrafter"/>
</dbReference>
<dbReference type="SUPFAM" id="SSF48371">
    <property type="entry name" value="ARM repeat"/>
    <property type="match status" value="1"/>
</dbReference>
<gene>
    <name evidence="5" type="ORF">CTEN210_04282</name>
</gene>
<feature type="repeat" description="ANK" evidence="3">
    <location>
        <begin position="113"/>
        <end position="135"/>
    </location>
</feature>
<feature type="compositionally biased region" description="Polar residues" evidence="4">
    <location>
        <begin position="331"/>
        <end position="341"/>
    </location>
</feature>
<evidence type="ECO:0000313" key="5">
    <source>
        <dbReference type="EMBL" id="GFH47806.1"/>
    </source>
</evidence>
<dbReference type="PANTHER" id="PTHR24153">
    <property type="entry name" value="ESPIN"/>
    <property type="match status" value="1"/>
</dbReference>
<dbReference type="SMART" id="SM00248">
    <property type="entry name" value="ANK"/>
    <property type="match status" value="3"/>
</dbReference>